<reference evidence="1 2" key="1">
    <citation type="journal article" date="2017" name="Int. J. Syst. Evol. Microbiol.">
        <title>Mucilaginibacterpsychrotolerans sp. nov., isolated from peatlands.</title>
        <authorList>
            <person name="Deng Y."/>
            <person name="Shen L."/>
            <person name="Xu B."/>
            <person name="Liu Y."/>
            <person name="Gu Z."/>
            <person name="Liu H."/>
            <person name="Zhou Y."/>
        </authorList>
    </citation>
    <scope>NUCLEOTIDE SEQUENCE [LARGE SCALE GENOMIC DNA]</scope>
    <source>
        <strain evidence="1 2">NH7-4</strain>
    </source>
</reference>
<accession>A0A4Y8SAK4</accession>
<gene>
    <name evidence="1" type="ORF">E2R66_17035</name>
</gene>
<name>A0A4Y8SAK4_9SPHI</name>
<dbReference type="AlphaFoldDB" id="A0A4Y8SAK4"/>
<proteinExistence type="predicted"/>
<dbReference type="EMBL" id="SOZE01000018">
    <property type="protein sequence ID" value="TFF35922.1"/>
    <property type="molecule type" value="Genomic_DNA"/>
</dbReference>
<keyword evidence="2" id="KW-1185">Reference proteome</keyword>
<protein>
    <submittedName>
        <fullName evidence="1">Uncharacterized protein</fullName>
    </submittedName>
</protein>
<dbReference type="Proteomes" id="UP000297540">
    <property type="component" value="Unassembled WGS sequence"/>
</dbReference>
<evidence type="ECO:0000313" key="1">
    <source>
        <dbReference type="EMBL" id="TFF35922.1"/>
    </source>
</evidence>
<comment type="caution">
    <text evidence="1">The sequence shown here is derived from an EMBL/GenBank/DDBJ whole genome shotgun (WGS) entry which is preliminary data.</text>
</comment>
<evidence type="ECO:0000313" key="2">
    <source>
        <dbReference type="Proteomes" id="UP000297540"/>
    </source>
</evidence>
<organism evidence="1 2">
    <name type="scientific">Mucilaginibacter psychrotolerans</name>
    <dbReference type="NCBI Taxonomy" id="1524096"/>
    <lineage>
        <taxon>Bacteria</taxon>
        <taxon>Pseudomonadati</taxon>
        <taxon>Bacteroidota</taxon>
        <taxon>Sphingobacteriia</taxon>
        <taxon>Sphingobacteriales</taxon>
        <taxon>Sphingobacteriaceae</taxon>
        <taxon>Mucilaginibacter</taxon>
    </lineage>
</organism>
<sequence length="176" mass="19566">MKYAFLLAPAPIYNYIGCMKRLVNSAVVMLILVISGCYEGPYETDFTTEQPTKTDVVGFYQLKGGTVAEHSIAGSKKSTIILKPDGTYQIQKIPNVFGGEEAERSPEISATGRWKIDTVRNKENILGHKTPCWGITLTNIDNNFETWVLMGNSSPYELIIPIDDLILGQAIIFSRE</sequence>